<comment type="caution">
    <text evidence="11">The sequence shown here is derived from an EMBL/GenBank/DDBJ whole genome shotgun (WGS) entry which is preliminary data.</text>
</comment>
<dbReference type="InterPro" id="IPR036393">
    <property type="entry name" value="AceGlu_kinase-like_sf"/>
</dbReference>
<dbReference type="Gene3D" id="2.30.130.10">
    <property type="entry name" value="PUA domain"/>
    <property type="match status" value="1"/>
</dbReference>
<evidence type="ECO:0000313" key="11">
    <source>
        <dbReference type="EMBL" id="TVX68823.1"/>
    </source>
</evidence>
<dbReference type="SUPFAM" id="SSF88697">
    <property type="entry name" value="PUA domain-like"/>
    <property type="match status" value="1"/>
</dbReference>
<accession>A0A098ZD17</accession>
<comment type="similarity">
    <text evidence="8">Belongs to the glutamate 5-kinase family.</text>
</comment>
<dbReference type="CDD" id="cd21157">
    <property type="entry name" value="PUA_G5K"/>
    <property type="match status" value="1"/>
</dbReference>
<reference evidence="10 12" key="1">
    <citation type="submission" date="2015-03" db="EMBL/GenBank/DDBJ databases">
        <authorList>
            <consortium name="Pathogen Informatics"/>
            <person name="Murphy D."/>
        </authorList>
    </citation>
    <scope>NUCLEOTIDE SEQUENCE [LARGE SCALE GENOMIC DNA]</scope>
    <source>
        <strain evidence="10 12">0310</strain>
    </source>
</reference>
<dbReference type="GO" id="GO:0055129">
    <property type="term" value="P:L-proline biosynthetic process"/>
    <property type="evidence" value="ECO:0007669"/>
    <property type="project" value="UniProtKB-UniRule"/>
</dbReference>
<gene>
    <name evidence="8 10" type="primary">proB</name>
    <name evidence="11" type="ORF">AZJ28_08410</name>
    <name evidence="10" type="ORF">ERS096071_01319</name>
</gene>
<dbReference type="PANTHER" id="PTHR43654">
    <property type="entry name" value="GLUTAMATE 5-KINASE"/>
    <property type="match status" value="1"/>
</dbReference>
<feature type="binding site" evidence="8">
    <location>
        <position position="155"/>
    </location>
    <ligand>
        <name>substrate</name>
    </ligand>
</feature>
<evidence type="ECO:0000313" key="12">
    <source>
        <dbReference type="Proteomes" id="UP000045541"/>
    </source>
</evidence>
<dbReference type="InterPro" id="IPR011529">
    <property type="entry name" value="Glu_5kinase"/>
</dbReference>
<feature type="binding site" evidence="8">
    <location>
        <position position="56"/>
    </location>
    <ligand>
        <name>substrate</name>
    </ligand>
</feature>
<dbReference type="EMBL" id="VMYC01000143">
    <property type="protein sequence ID" value="TVX68823.1"/>
    <property type="molecule type" value="Genomic_DNA"/>
</dbReference>
<protein>
    <recommendedName>
        <fullName evidence="8">Glutamate 5-kinase</fullName>
        <ecNumber evidence="8">2.7.2.11</ecNumber>
    </recommendedName>
    <alternativeName>
        <fullName evidence="8">Gamma-glutamyl kinase</fullName>
        <shortName evidence="8">GK</shortName>
    </alternativeName>
</protein>
<evidence type="ECO:0000256" key="5">
    <source>
        <dbReference type="ARBA" id="ARBA00022741"/>
    </source>
</evidence>
<dbReference type="NCBIfam" id="TIGR01027">
    <property type="entry name" value="proB"/>
    <property type="match status" value="1"/>
</dbReference>
<evidence type="ECO:0000256" key="8">
    <source>
        <dbReference type="HAMAP-Rule" id="MF_00456"/>
    </source>
</evidence>
<dbReference type="EC" id="2.7.2.11" evidence="8"/>
<dbReference type="InterPro" id="IPR005715">
    <property type="entry name" value="Glu_5kinase/COase_Synthase"/>
</dbReference>
<dbReference type="FunFam" id="3.40.1160.10:FF:000018">
    <property type="entry name" value="Glutamate 5-kinase"/>
    <property type="match status" value="1"/>
</dbReference>
<dbReference type="Gene3D" id="3.40.1160.10">
    <property type="entry name" value="Acetylglutamate kinase-like"/>
    <property type="match status" value="1"/>
</dbReference>
<dbReference type="PROSITE" id="PS50890">
    <property type="entry name" value="PUA"/>
    <property type="match status" value="1"/>
</dbReference>
<feature type="binding site" evidence="8">
    <location>
        <begin position="175"/>
        <end position="176"/>
    </location>
    <ligand>
        <name>ATP</name>
        <dbReference type="ChEBI" id="CHEBI:30616"/>
    </ligand>
</feature>
<dbReference type="Proteomes" id="UP000315060">
    <property type="component" value="Unassembled WGS sequence"/>
</dbReference>
<proteinExistence type="inferred from homology"/>
<evidence type="ECO:0000256" key="1">
    <source>
        <dbReference type="ARBA" id="ARBA00022490"/>
    </source>
</evidence>
<evidence type="ECO:0000313" key="13">
    <source>
        <dbReference type="Proteomes" id="UP000315060"/>
    </source>
</evidence>
<dbReference type="InterPro" id="IPR036974">
    <property type="entry name" value="PUA_sf"/>
</dbReference>
<dbReference type="SMART" id="SM00359">
    <property type="entry name" value="PUA"/>
    <property type="match status" value="1"/>
</dbReference>
<dbReference type="InterPro" id="IPR041739">
    <property type="entry name" value="G5K_ProB"/>
</dbReference>
<dbReference type="HAMAP" id="MF_00456">
    <property type="entry name" value="ProB"/>
    <property type="match status" value="1"/>
</dbReference>
<comment type="subcellular location">
    <subcellularLocation>
        <location evidence="8">Cytoplasm</location>
    </subcellularLocation>
</comment>
<keyword evidence="4 8" id="KW-0808">Transferase</keyword>
<comment type="catalytic activity">
    <reaction evidence="8">
        <text>L-glutamate + ATP = L-glutamyl 5-phosphate + ADP</text>
        <dbReference type="Rhea" id="RHEA:14877"/>
        <dbReference type="ChEBI" id="CHEBI:29985"/>
        <dbReference type="ChEBI" id="CHEBI:30616"/>
        <dbReference type="ChEBI" id="CHEBI:58274"/>
        <dbReference type="ChEBI" id="CHEBI:456216"/>
        <dbReference type="EC" id="2.7.2.11"/>
    </reaction>
</comment>
<evidence type="ECO:0000256" key="7">
    <source>
        <dbReference type="ARBA" id="ARBA00022840"/>
    </source>
</evidence>
<dbReference type="InterPro" id="IPR019797">
    <property type="entry name" value="Glutamate_5-kinase_CS"/>
</dbReference>
<keyword evidence="2 8" id="KW-0028">Amino-acid biosynthesis</keyword>
<dbReference type="GO" id="GO:0003723">
    <property type="term" value="F:RNA binding"/>
    <property type="evidence" value="ECO:0007669"/>
    <property type="project" value="InterPro"/>
</dbReference>
<dbReference type="InterPro" id="IPR015947">
    <property type="entry name" value="PUA-like_sf"/>
</dbReference>
<keyword evidence="6 8" id="KW-0418">Kinase</keyword>
<dbReference type="FunFam" id="2.30.130.10:FF:000011">
    <property type="entry name" value="Glutamate 5-kinase"/>
    <property type="match status" value="1"/>
</dbReference>
<dbReference type="SUPFAM" id="SSF53633">
    <property type="entry name" value="Carbamate kinase-like"/>
    <property type="match status" value="1"/>
</dbReference>
<keyword evidence="7 8" id="KW-0067">ATP-binding</keyword>
<dbReference type="GO" id="GO:0005829">
    <property type="term" value="C:cytosol"/>
    <property type="evidence" value="ECO:0007669"/>
    <property type="project" value="TreeGrafter"/>
</dbReference>
<dbReference type="InterPro" id="IPR002478">
    <property type="entry name" value="PUA"/>
</dbReference>
<dbReference type="GO" id="GO:0005524">
    <property type="term" value="F:ATP binding"/>
    <property type="evidence" value="ECO:0007669"/>
    <property type="project" value="UniProtKB-KW"/>
</dbReference>
<organism evidence="11 13">
    <name type="scientific">Streptococcus pneumoniae</name>
    <dbReference type="NCBI Taxonomy" id="1313"/>
    <lineage>
        <taxon>Bacteria</taxon>
        <taxon>Bacillati</taxon>
        <taxon>Bacillota</taxon>
        <taxon>Bacilli</taxon>
        <taxon>Lactobacillales</taxon>
        <taxon>Streptococcaceae</taxon>
        <taxon>Streptococcus</taxon>
    </lineage>
</organism>
<feature type="binding site" evidence="8">
    <location>
        <begin position="217"/>
        <end position="223"/>
    </location>
    <ligand>
        <name>ATP</name>
        <dbReference type="ChEBI" id="CHEBI:30616"/>
    </ligand>
</feature>
<dbReference type="Pfam" id="PF00696">
    <property type="entry name" value="AA_kinase"/>
    <property type="match status" value="1"/>
</dbReference>
<dbReference type="Proteomes" id="UP000045541">
    <property type="component" value="Unassembled WGS sequence"/>
</dbReference>
<dbReference type="UniPathway" id="UPA00098">
    <property type="reaction ID" value="UER00359"/>
</dbReference>
<evidence type="ECO:0000256" key="4">
    <source>
        <dbReference type="ARBA" id="ARBA00022679"/>
    </source>
</evidence>
<dbReference type="PANTHER" id="PTHR43654:SF1">
    <property type="entry name" value="ISOPENTENYL PHOSPHATE KINASE"/>
    <property type="match status" value="1"/>
</dbReference>
<keyword evidence="5 8" id="KW-0547">Nucleotide-binding</keyword>
<name>A0A098ZD17_STREE</name>
<keyword evidence="3 8" id="KW-0641">Proline biosynthesis</keyword>
<evidence type="ECO:0000256" key="6">
    <source>
        <dbReference type="ARBA" id="ARBA00022777"/>
    </source>
</evidence>
<evidence type="ECO:0000259" key="9">
    <source>
        <dbReference type="SMART" id="SM00359"/>
    </source>
</evidence>
<dbReference type="Pfam" id="PF01472">
    <property type="entry name" value="PUA"/>
    <property type="match status" value="1"/>
</dbReference>
<sequence>MKKRSETIKYRRIVFKVGTSSLTNEDGSLSRSKVKAITQQLAMLHESGHELILVSSGAIAAGFGVLGFKKRPTKITDKQASAAVGQGLLLEEYTTNLLLRQIVSAQILLTQDDFVDKRRYKNAHQALSVLLSRGAIPIINENDSVVIDELKVGDNDTLSAQVAAMVQADLLVLLTDVDGLYTGNPNSDPRAKRLERIETINREIIDMAGGAGSSNGTGGMLTKIKAATIATESGVPVYICSSLKSDSMIEAAEETEDGSYFVAQEKGLRTQKQWLAFYAQSQGSIWVDKGAAEALSQHGKSLLLSGIVEAEGAFSYGDIVTVFDKESGKSLGKGRVQFGASALEDMLRSQKAKGVLIYRDDWISITPEIQLLFTEF</sequence>
<reference evidence="11 13" key="2">
    <citation type="submission" date="2019-07" db="EMBL/GenBank/DDBJ databases">
        <authorList>
            <person name="Mohale T."/>
        </authorList>
    </citation>
    <scope>NUCLEOTIDE SEQUENCE [LARGE SCALE GENOMIC DNA]</scope>
    <source>
        <strain evidence="11 13">NTPn 59</strain>
    </source>
</reference>
<evidence type="ECO:0000313" key="10">
    <source>
        <dbReference type="EMBL" id="CKJ19074.1"/>
    </source>
</evidence>
<dbReference type="InterPro" id="IPR001048">
    <property type="entry name" value="Asp/Glu/Uridylate_kinase"/>
</dbReference>
<evidence type="ECO:0000256" key="3">
    <source>
        <dbReference type="ARBA" id="ARBA00022650"/>
    </source>
</evidence>
<comment type="function">
    <text evidence="8">Catalyzes the transfer of a phosphate group to glutamate to form L-glutamate 5-phosphate.</text>
</comment>
<evidence type="ECO:0000256" key="2">
    <source>
        <dbReference type="ARBA" id="ARBA00022605"/>
    </source>
</evidence>
<dbReference type="CDD" id="cd04242">
    <property type="entry name" value="AAK_G5K_ProB"/>
    <property type="match status" value="1"/>
</dbReference>
<feature type="domain" description="PUA" evidence="9">
    <location>
        <begin position="283"/>
        <end position="354"/>
    </location>
</feature>
<feature type="binding site" evidence="8">
    <location>
        <position position="16"/>
    </location>
    <ligand>
        <name>ATP</name>
        <dbReference type="ChEBI" id="CHEBI:30616"/>
    </ligand>
</feature>
<dbReference type="AlphaFoldDB" id="A0A098ZD17"/>
<dbReference type="PROSITE" id="PS00902">
    <property type="entry name" value="GLUTAMATE_5_KINASE"/>
    <property type="match status" value="1"/>
</dbReference>
<dbReference type="EMBL" id="CMWB01000022">
    <property type="protein sequence ID" value="CKJ19074.1"/>
    <property type="molecule type" value="Genomic_DNA"/>
</dbReference>
<keyword evidence="1 8" id="KW-0963">Cytoplasm</keyword>
<dbReference type="PRINTS" id="PR00474">
    <property type="entry name" value="GLU5KINASE"/>
</dbReference>
<dbReference type="GO" id="GO:0004349">
    <property type="term" value="F:glutamate 5-kinase activity"/>
    <property type="evidence" value="ECO:0007669"/>
    <property type="project" value="UniProtKB-UniRule"/>
</dbReference>
<dbReference type="InterPro" id="IPR001057">
    <property type="entry name" value="Glu/AcGlu_kinase"/>
</dbReference>
<dbReference type="PIRSF" id="PIRSF000729">
    <property type="entry name" value="GK"/>
    <property type="match status" value="1"/>
</dbReference>
<feature type="binding site" evidence="8">
    <location>
        <position position="143"/>
    </location>
    <ligand>
        <name>substrate</name>
    </ligand>
</feature>
<comment type="pathway">
    <text evidence="8">Amino-acid biosynthesis; L-proline biosynthesis; L-glutamate 5-semialdehyde from L-glutamate: step 1/2.</text>
</comment>